<dbReference type="GO" id="GO:0005085">
    <property type="term" value="F:guanyl-nucleotide exchange factor activity"/>
    <property type="evidence" value="ECO:0007669"/>
    <property type="project" value="TreeGrafter"/>
</dbReference>
<gene>
    <name evidence="1" type="ORF">IFM89_000208</name>
</gene>
<dbReference type="PANTHER" id="PTHR45887">
    <property type="entry name" value="TRANSLATION INITIATION FACTOR EIF-2B SUBUNIT EPSILON"/>
    <property type="match status" value="1"/>
</dbReference>
<evidence type="ECO:0000313" key="2">
    <source>
        <dbReference type="Proteomes" id="UP000631114"/>
    </source>
</evidence>
<keyword evidence="2" id="KW-1185">Reference proteome</keyword>
<name>A0A835LYQ7_9MAGN</name>
<protein>
    <submittedName>
        <fullName evidence="1">Uncharacterized protein</fullName>
    </submittedName>
</protein>
<dbReference type="OrthoDB" id="424572at2759"/>
<dbReference type="AlphaFoldDB" id="A0A835LYQ7"/>
<reference evidence="1 2" key="1">
    <citation type="submission" date="2020-10" db="EMBL/GenBank/DDBJ databases">
        <title>The Coptis chinensis genome and diversification of protoberbering-type alkaloids.</title>
        <authorList>
            <person name="Wang B."/>
            <person name="Shu S."/>
            <person name="Song C."/>
            <person name="Liu Y."/>
        </authorList>
    </citation>
    <scope>NUCLEOTIDE SEQUENCE [LARGE SCALE GENOMIC DNA]</scope>
    <source>
        <strain evidence="1">HL-2020</strain>
        <tissue evidence="1">Leaf</tissue>
    </source>
</reference>
<evidence type="ECO:0000313" key="1">
    <source>
        <dbReference type="EMBL" id="KAF9612460.1"/>
    </source>
</evidence>
<dbReference type="PANTHER" id="PTHR45887:SF1">
    <property type="entry name" value="TRANSLATION INITIATION FACTOR EIF-2B SUBUNIT EPSILON"/>
    <property type="match status" value="1"/>
</dbReference>
<dbReference type="EMBL" id="JADFTS010000003">
    <property type="protein sequence ID" value="KAF9612460.1"/>
    <property type="molecule type" value="Genomic_DNA"/>
</dbReference>
<sequence>MEQNFLQFVPIHIYAGVKEVYVFCCSHSKQVIAYLENSEWSYIPKFTVKTIVSRVCKSVGDALHVGQIAVEEMMSCSWLLIWPDTKSEDEELEKTYCFTALDIPNGVGSEDGVLGVGSSWLYCEEECRNLVAPFPADEKVITNLRADSVIANIKDMDNEDFNNDLQFKKKVEETLLRAVHEGVGLNPVILEVDIYKLLNIKEPSDCAEELFYQVMK</sequence>
<dbReference type="InterPro" id="IPR051956">
    <property type="entry name" value="eIF2B_epsilon"/>
</dbReference>
<dbReference type="GO" id="GO:0031369">
    <property type="term" value="F:translation initiation factor binding"/>
    <property type="evidence" value="ECO:0007669"/>
    <property type="project" value="TreeGrafter"/>
</dbReference>
<comment type="caution">
    <text evidence="1">The sequence shown here is derived from an EMBL/GenBank/DDBJ whole genome shotgun (WGS) entry which is preliminary data.</text>
</comment>
<accession>A0A835LYQ7</accession>
<proteinExistence type="predicted"/>
<dbReference type="GO" id="GO:0003743">
    <property type="term" value="F:translation initiation factor activity"/>
    <property type="evidence" value="ECO:0007669"/>
    <property type="project" value="TreeGrafter"/>
</dbReference>
<organism evidence="1 2">
    <name type="scientific">Coptis chinensis</name>
    <dbReference type="NCBI Taxonomy" id="261450"/>
    <lineage>
        <taxon>Eukaryota</taxon>
        <taxon>Viridiplantae</taxon>
        <taxon>Streptophyta</taxon>
        <taxon>Embryophyta</taxon>
        <taxon>Tracheophyta</taxon>
        <taxon>Spermatophyta</taxon>
        <taxon>Magnoliopsida</taxon>
        <taxon>Ranunculales</taxon>
        <taxon>Ranunculaceae</taxon>
        <taxon>Coptidoideae</taxon>
        <taxon>Coptis</taxon>
    </lineage>
</organism>
<dbReference type="Proteomes" id="UP000631114">
    <property type="component" value="Unassembled WGS sequence"/>
</dbReference>
<dbReference type="GO" id="GO:0005851">
    <property type="term" value="C:eukaryotic translation initiation factor 2B complex"/>
    <property type="evidence" value="ECO:0007669"/>
    <property type="project" value="TreeGrafter"/>
</dbReference>